<dbReference type="EMBL" id="CP045119">
    <property type="protein sequence ID" value="QIN84486.1"/>
    <property type="molecule type" value="Genomic_DNA"/>
</dbReference>
<feature type="transmembrane region" description="Helical" evidence="25">
    <location>
        <begin position="868"/>
        <end position="889"/>
    </location>
</feature>
<evidence type="ECO:0000256" key="20">
    <source>
        <dbReference type="ARBA" id="ARBA00029719"/>
    </source>
</evidence>
<evidence type="ECO:0000313" key="28">
    <source>
        <dbReference type="EMBL" id="QIN84486.1"/>
    </source>
</evidence>
<evidence type="ECO:0000256" key="3">
    <source>
        <dbReference type="ARBA" id="ARBA00012517"/>
    </source>
</evidence>
<evidence type="ECO:0000256" key="11">
    <source>
        <dbReference type="ARBA" id="ARBA00022741"/>
    </source>
</evidence>
<dbReference type="Pfam" id="PF00122">
    <property type="entry name" value="E1-E2_ATPase"/>
    <property type="match status" value="1"/>
</dbReference>
<dbReference type="Gene3D" id="3.40.50.1000">
    <property type="entry name" value="HAD superfamily/HAD-like"/>
    <property type="match status" value="1"/>
</dbReference>
<dbReference type="PRINTS" id="PR00942">
    <property type="entry name" value="CUATPASEI"/>
</dbReference>
<dbReference type="GO" id="GO:0005886">
    <property type="term" value="C:plasma membrane"/>
    <property type="evidence" value="ECO:0007669"/>
    <property type="project" value="UniProtKB-SubCell"/>
</dbReference>
<dbReference type="GO" id="GO:0043682">
    <property type="term" value="F:P-type divalent copper transporter activity"/>
    <property type="evidence" value="ECO:0007669"/>
    <property type="project" value="TreeGrafter"/>
</dbReference>
<dbReference type="InterPro" id="IPR044492">
    <property type="entry name" value="P_typ_ATPase_HD_dom"/>
</dbReference>
<keyword evidence="19 25" id="KW-0472">Membrane</keyword>
<feature type="compositionally biased region" description="Basic and acidic residues" evidence="26">
    <location>
        <begin position="188"/>
        <end position="197"/>
    </location>
</feature>
<dbReference type="RefSeq" id="WP_166178721.1">
    <property type="nucleotide sequence ID" value="NZ_CP045119.1"/>
</dbReference>
<dbReference type="InterPro" id="IPR023214">
    <property type="entry name" value="HAD_sf"/>
</dbReference>
<feature type="transmembrane region" description="Helical" evidence="25">
    <location>
        <begin position="230"/>
        <end position="253"/>
    </location>
</feature>
<evidence type="ECO:0000256" key="1">
    <source>
        <dbReference type="ARBA" id="ARBA00004651"/>
    </source>
</evidence>
<feature type="domain" description="HMA" evidence="27">
    <location>
        <begin position="17"/>
        <end position="83"/>
    </location>
</feature>
<dbReference type="Gene3D" id="3.30.70.100">
    <property type="match status" value="2"/>
</dbReference>
<dbReference type="InterPro" id="IPR006122">
    <property type="entry name" value="HMA_Cu_ion-bd"/>
</dbReference>
<keyword evidence="14" id="KW-0460">Magnesium</keyword>
<evidence type="ECO:0000256" key="18">
    <source>
        <dbReference type="ARBA" id="ARBA00023065"/>
    </source>
</evidence>
<keyword evidence="17" id="KW-0186">Copper</keyword>
<evidence type="ECO:0000256" key="23">
    <source>
        <dbReference type="ARBA" id="ARBA00057500"/>
    </source>
</evidence>
<dbReference type="InterPro" id="IPR023299">
    <property type="entry name" value="ATPase_P-typ_cyto_dom_N"/>
</dbReference>
<dbReference type="InterPro" id="IPR018303">
    <property type="entry name" value="ATPase_P-typ_P_site"/>
</dbReference>
<evidence type="ECO:0000256" key="14">
    <source>
        <dbReference type="ARBA" id="ARBA00022842"/>
    </source>
</evidence>
<dbReference type="GO" id="GO:0016887">
    <property type="term" value="F:ATP hydrolysis activity"/>
    <property type="evidence" value="ECO:0007669"/>
    <property type="project" value="InterPro"/>
</dbReference>
<dbReference type="SUPFAM" id="SSF81653">
    <property type="entry name" value="Calcium ATPase, transduction domain A"/>
    <property type="match status" value="1"/>
</dbReference>
<evidence type="ECO:0000256" key="5">
    <source>
        <dbReference type="ARBA" id="ARBA00022448"/>
    </source>
</evidence>
<dbReference type="AlphaFoldDB" id="A0A6G8QDB8"/>
<dbReference type="GO" id="GO:0055070">
    <property type="term" value="P:copper ion homeostasis"/>
    <property type="evidence" value="ECO:0007669"/>
    <property type="project" value="TreeGrafter"/>
</dbReference>
<keyword evidence="12" id="KW-0187">Copper transport</keyword>
<dbReference type="PRINTS" id="PR00119">
    <property type="entry name" value="CATATPASE"/>
</dbReference>
<keyword evidence="11 25" id="KW-0547">Nucleotide-binding</keyword>
<dbReference type="NCBIfam" id="TIGR01511">
    <property type="entry name" value="ATPase-IB1_Cu"/>
    <property type="match status" value="1"/>
</dbReference>
<dbReference type="SUPFAM" id="SSF56784">
    <property type="entry name" value="HAD-like"/>
    <property type="match status" value="1"/>
</dbReference>
<dbReference type="InterPro" id="IPR023298">
    <property type="entry name" value="ATPase_P-typ_TM_dom_sf"/>
</dbReference>
<dbReference type="Pfam" id="PF03713">
    <property type="entry name" value="DUF305"/>
    <property type="match status" value="1"/>
</dbReference>
<comment type="function">
    <text evidence="23">Necessary for copper homeostasis and likely functions as a copper exporter. Also required for full virulence.</text>
</comment>
<protein>
    <recommendedName>
        <fullName evidence="4">Copper-exporting P-type ATPase</fullName>
        <ecNumber evidence="3">7.2.2.8</ecNumber>
    </recommendedName>
    <alternativeName>
        <fullName evidence="20">Copper-exporting P-type ATPase A</fullName>
    </alternativeName>
    <alternativeName>
        <fullName evidence="21">Cu(+)-exporting ATPase</fullName>
    </alternativeName>
    <alternativeName>
        <fullName evidence="24">Probable copper-exporting P-type ATPase V</fullName>
    </alternativeName>
</protein>
<dbReference type="InterPro" id="IPR005183">
    <property type="entry name" value="DUF305_CopM-like"/>
</dbReference>
<comment type="similarity">
    <text evidence="2 25">Belongs to the cation transport ATPase (P-type) (TC 3.A.3) family. Type IB subfamily.</text>
</comment>
<dbReference type="FunFam" id="3.40.50.1000:FF:000144">
    <property type="entry name" value="copper-transporting ATPase 1 isoform X2"/>
    <property type="match status" value="1"/>
</dbReference>
<evidence type="ECO:0000256" key="19">
    <source>
        <dbReference type="ARBA" id="ARBA00023136"/>
    </source>
</evidence>
<dbReference type="EC" id="7.2.2.8" evidence="3"/>
<evidence type="ECO:0000256" key="13">
    <source>
        <dbReference type="ARBA" id="ARBA00022840"/>
    </source>
</evidence>
<dbReference type="SUPFAM" id="SSF81665">
    <property type="entry name" value="Calcium ATPase, transmembrane domain M"/>
    <property type="match status" value="1"/>
</dbReference>
<dbReference type="Pfam" id="PF00403">
    <property type="entry name" value="HMA"/>
    <property type="match status" value="2"/>
</dbReference>
<dbReference type="SUPFAM" id="SSF55008">
    <property type="entry name" value="HMA, heavy metal-associated domain"/>
    <property type="match status" value="2"/>
</dbReference>
<dbReference type="CDD" id="cd00371">
    <property type="entry name" value="HMA"/>
    <property type="match status" value="2"/>
</dbReference>
<dbReference type="GO" id="GO:0140581">
    <property type="term" value="F:P-type monovalent copper transporter activity"/>
    <property type="evidence" value="ECO:0007669"/>
    <property type="project" value="UniProtKB-EC"/>
</dbReference>
<evidence type="ECO:0000256" key="7">
    <source>
        <dbReference type="ARBA" id="ARBA00022553"/>
    </source>
</evidence>
<evidence type="ECO:0000256" key="16">
    <source>
        <dbReference type="ARBA" id="ARBA00022989"/>
    </source>
</evidence>
<keyword evidence="16 25" id="KW-1133">Transmembrane helix</keyword>
<evidence type="ECO:0000259" key="27">
    <source>
        <dbReference type="PROSITE" id="PS50846"/>
    </source>
</evidence>
<dbReference type="GO" id="GO:0005507">
    <property type="term" value="F:copper ion binding"/>
    <property type="evidence" value="ECO:0007669"/>
    <property type="project" value="InterPro"/>
</dbReference>
<evidence type="ECO:0000256" key="2">
    <source>
        <dbReference type="ARBA" id="ARBA00006024"/>
    </source>
</evidence>
<evidence type="ECO:0000256" key="12">
    <source>
        <dbReference type="ARBA" id="ARBA00022796"/>
    </source>
</evidence>
<dbReference type="Proteomes" id="UP000501452">
    <property type="component" value="Chromosome"/>
</dbReference>
<feature type="transmembrane region" description="Helical" evidence="25">
    <location>
        <begin position="823"/>
        <end position="842"/>
    </location>
</feature>
<evidence type="ECO:0000256" key="6">
    <source>
        <dbReference type="ARBA" id="ARBA00022475"/>
    </source>
</evidence>
<dbReference type="InterPro" id="IPR001757">
    <property type="entry name" value="P_typ_ATPase"/>
</dbReference>
<evidence type="ECO:0000256" key="4">
    <source>
        <dbReference type="ARBA" id="ARBA00015102"/>
    </source>
</evidence>
<dbReference type="NCBIfam" id="TIGR01494">
    <property type="entry name" value="ATPase_P-type"/>
    <property type="match status" value="1"/>
</dbReference>
<feature type="domain" description="HMA" evidence="27">
    <location>
        <begin position="103"/>
        <end position="170"/>
    </location>
</feature>
<evidence type="ECO:0000256" key="26">
    <source>
        <dbReference type="SAM" id="MobiDB-lite"/>
    </source>
</evidence>
<dbReference type="Gene3D" id="3.40.1110.10">
    <property type="entry name" value="Calcium-transporting ATPase, cytoplasmic domain N"/>
    <property type="match status" value="1"/>
</dbReference>
<dbReference type="InterPro" id="IPR012347">
    <property type="entry name" value="Ferritin-like"/>
</dbReference>
<evidence type="ECO:0000256" key="15">
    <source>
        <dbReference type="ARBA" id="ARBA00022967"/>
    </source>
</evidence>
<evidence type="ECO:0000313" key="29">
    <source>
        <dbReference type="Proteomes" id="UP000501452"/>
    </source>
</evidence>
<dbReference type="InterPro" id="IPR036412">
    <property type="entry name" value="HAD-like_sf"/>
</dbReference>
<dbReference type="InterPro" id="IPR017969">
    <property type="entry name" value="Heavy-metal-associated_CS"/>
</dbReference>
<keyword evidence="8 25" id="KW-0812">Transmembrane</keyword>
<keyword evidence="7" id="KW-0597">Phosphoprotein</keyword>
<dbReference type="FunFam" id="2.70.150.10:FF:000020">
    <property type="entry name" value="Copper-exporting P-type ATPase A"/>
    <property type="match status" value="1"/>
</dbReference>
<dbReference type="InterPro" id="IPR006121">
    <property type="entry name" value="HMA_dom"/>
</dbReference>
<dbReference type="NCBIfam" id="TIGR01525">
    <property type="entry name" value="ATPase-IB_hvy"/>
    <property type="match status" value="1"/>
</dbReference>
<sequence>MYEKKEEKAVLGERERSTLEIPVEGMTCASCVGRVEKALGKVDGVEEASVNLATEKARISYDPEIADPRAMKSAIEKAGYRVRELPVAAPPVSRAHDAGGADGEVLLPVEGMTCASCVGRVEKALLKVPGVENATVNLATEKAKVVYDPEAGAGVEDLRAAVEKAGYKVGEIAEPRQTPSARPADAQADPREREREAELKDLKNKWIVSLVLGVIMMAEMYLPFGPGMEVVAPLLLIQATIVQFWAGSTFYKVAWTSARHGGTNMSTLVAVGTSAAYGYSAFVTLWPELSAAWGFPFYLYFEVSAIVIGLVLLGRWLEARAKKQTGAAIKALMGLRARTARVIRDGAEVDVPVEDVRVGDLVRVRPGEKVPVDGIVMEGASALDESLLTGESLPVEKDVGDKVIGATLNKTGGFVMRAEKVGSETALAQIVRMVEEAQGSKAPMQRMVDTISSYFVPAVLVLAVLTFAVWLVFGPSPIFALTAAIAVLIIACPCALGLATPTAIMVGTGKAAENGVLVKGGEALEMTRKIDAIVLDKTGTLTRGKPAVTEVVPSDGVPEKELLRLAAAAEVGSEHPLAEAIVARAKERGLELPRASTFESMTGKGVRARVEGREVLIGNRAMMDVAGIVPNGLVGRAGELARGGATPMYVAVDGEWAGLIAVADTLKPESREAVAELGALGLEAWMLTGDNRATAEAIAAEVGIGRDRVLAEVLPEEKAAKVAELQSRGKTVAMVGDGINDAPALAGSDLGVAIGTGTDVAMAASDITLIGGDLRNIVAAISLSRKTVGKIKQGLFWAFAYNVALIPVAAGVLYPFFGVLLSPILAAAAMAMSSVSVVTNALRLRSFERPKSAEEILHPPLRARVGEVAYLGGIAVVALAIGAAAFFLAPGPHRNMDGGRDAMPGMEMPSETGGSRGGLGAAANADGSGGMAREMLVQNGRYSDERFIDAMVPHHEGAIDMAEVALDESQRPEILDLSRGIVSSQRPEIEDLKDIREREFGSSAIPSNAGGMGAMGMTDPGQLAGQRPFDRAFIDAMIPHHRSAIDMANVVLDESENPEIRKLARGIVEEQEREIRQLEQWRTEWYPQS</sequence>
<feature type="transmembrane region" description="Helical" evidence="25">
    <location>
        <begin position="206"/>
        <end position="224"/>
    </location>
</feature>
<accession>A0A6G8QDB8</accession>
<dbReference type="InterPro" id="IPR027256">
    <property type="entry name" value="P-typ_ATPase_IB"/>
</dbReference>
<proteinExistence type="inferred from homology"/>
<feature type="transmembrane region" description="Helical" evidence="25">
    <location>
        <begin position="479"/>
        <end position="500"/>
    </location>
</feature>
<reference evidence="28 29" key="1">
    <citation type="submission" date="2019-10" db="EMBL/GenBank/DDBJ databases">
        <title>Rubrobacter sp nov SCSIO 52090 isolated from a deep-sea sediment in the South China Sea.</title>
        <authorList>
            <person name="Chen R.W."/>
        </authorList>
    </citation>
    <scope>NUCLEOTIDE SEQUENCE [LARGE SCALE GENOMIC DNA]</scope>
    <source>
        <strain evidence="28 29">SCSIO 52909</strain>
    </source>
</reference>
<evidence type="ECO:0000256" key="24">
    <source>
        <dbReference type="ARBA" id="ARBA00068364"/>
    </source>
</evidence>
<dbReference type="NCBIfam" id="TIGR00003">
    <property type="entry name" value="copper ion binding protein"/>
    <property type="match status" value="2"/>
</dbReference>
<dbReference type="PROSITE" id="PS50846">
    <property type="entry name" value="HMA_2"/>
    <property type="match status" value="2"/>
</dbReference>
<evidence type="ECO:0000256" key="8">
    <source>
        <dbReference type="ARBA" id="ARBA00022692"/>
    </source>
</evidence>
<evidence type="ECO:0000256" key="25">
    <source>
        <dbReference type="RuleBase" id="RU362081"/>
    </source>
</evidence>
<feature type="transmembrane region" description="Helical" evidence="25">
    <location>
        <begin position="795"/>
        <end position="817"/>
    </location>
</feature>
<evidence type="ECO:0000256" key="17">
    <source>
        <dbReference type="ARBA" id="ARBA00023008"/>
    </source>
</evidence>
<dbReference type="InterPro" id="IPR008250">
    <property type="entry name" value="ATPase_P-typ_transduc_dom_A_sf"/>
</dbReference>
<dbReference type="SFLD" id="SFLDF00027">
    <property type="entry name" value="p-type_atpase"/>
    <property type="match status" value="1"/>
</dbReference>
<keyword evidence="5" id="KW-0813">Transport</keyword>
<feature type="transmembrane region" description="Helical" evidence="25">
    <location>
        <begin position="454"/>
        <end position="473"/>
    </location>
</feature>
<keyword evidence="10" id="KW-0677">Repeat</keyword>
<comment type="subcellular location">
    <subcellularLocation>
        <location evidence="1">Cell membrane</location>
        <topology evidence="1">Multi-pass membrane protein</topology>
    </subcellularLocation>
</comment>
<keyword evidence="9 25" id="KW-0479">Metal-binding</keyword>
<gene>
    <name evidence="28" type="ORF">GBA63_18945</name>
</gene>
<dbReference type="PANTHER" id="PTHR43520:SF8">
    <property type="entry name" value="P-TYPE CU(+) TRANSPORTER"/>
    <property type="match status" value="1"/>
</dbReference>
<evidence type="ECO:0000256" key="21">
    <source>
        <dbReference type="ARBA" id="ARBA00033239"/>
    </source>
</evidence>
<keyword evidence="18" id="KW-0406">Ion transport</keyword>
<name>A0A6G8QDB8_9ACTN</name>
<dbReference type="InterPro" id="IPR036163">
    <property type="entry name" value="HMA_dom_sf"/>
</dbReference>
<evidence type="ECO:0000256" key="22">
    <source>
        <dbReference type="ARBA" id="ARBA00049289"/>
    </source>
</evidence>
<dbReference type="FunFam" id="3.30.70.100:FF:000005">
    <property type="entry name" value="Copper-exporting P-type ATPase A"/>
    <property type="match status" value="2"/>
</dbReference>
<dbReference type="GO" id="GO:0005524">
    <property type="term" value="F:ATP binding"/>
    <property type="evidence" value="ECO:0007669"/>
    <property type="project" value="UniProtKB-UniRule"/>
</dbReference>
<keyword evidence="6 25" id="KW-1003">Cell membrane</keyword>
<dbReference type="Gene3D" id="1.20.1260.10">
    <property type="match status" value="2"/>
</dbReference>
<organism evidence="28 29">
    <name type="scientific">Rubrobacter tropicus</name>
    <dbReference type="NCBI Taxonomy" id="2653851"/>
    <lineage>
        <taxon>Bacteria</taxon>
        <taxon>Bacillati</taxon>
        <taxon>Actinomycetota</taxon>
        <taxon>Rubrobacteria</taxon>
        <taxon>Rubrobacterales</taxon>
        <taxon>Rubrobacteraceae</taxon>
        <taxon>Rubrobacter</taxon>
    </lineage>
</organism>
<dbReference type="KEGG" id="rub:GBA63_18945"/>
<dbReference type="Pfam" id="PF00702">
    <property type="entry name" value="Hydrolase"/>
    <property type="match status" value="1"/>
</dbReference>
<keyword evidence="29" id="KW-1185">Reference proteome</keyword>
<dbReference type="Gene3D" id="2.70.150.10">
    <property type="entry name" value="Calcium-transporting ATPase, cytoplasmic transduction domain A"/>
    <property type="match status" value="1"/>
</dbReference>
<comment type="catalytic activity">
    <reaction evidence="22">
        <text>Cu(+)(in) + ATP + H2O = Cu(+)(out) + ADP + phosphate + H(+)</text>
        <dbReference type="Rhea" id="RHEA:25792"/>
        <dbReference type="ChEBI" id="CHEBI:15377"/>
        <dbReference type="ChEBI" id="CHEBI:15378"/>
        <dbReference type="ChEBI" id="CHEBI:30616"/>
        <dbReference type="ChEBI" id="CHEBI:43474"/>
        <dbReference type="ChEBI" id="CHEBI:49552"/>
        <dbReference type="ChEBI" id="CHEBI:456216"/>
        <dbReference type="EC" id="7.2.2.8"/>
    </reaction>
</comment>
<dbReference type="PANTHER" id="PTHR43520">
    <property type="entry name" value="ATP7, ISOFORM B"/>
    <property type="match status" value="1"/>
</dbReference>
<feature type="region of interest" description="Disordered" evidence="26">
    <location>
        <begin position="172"/>
        <end position="197"/>
    </location>
</feature>
<evidence type="ECO:0000256" key="10">
    <source>
        <dbReference type="ARBA" id="ARBA00022737"/>
    </source>
</evidence>
<dbReference type="PROSITE" id="PS01047">
    <property type="entry name" value="HMA_1"/>
    <property type="match status" value="2"/>
</dbReference>
<keyword evidence="15" id="KW-1278">Translocase</keyword>
<evidence type="ECO:0000256" key="9">
    <source>
        <dbReference type="ARBA" id="ARBA00022723"/>
    </source>
</evidence>
<keyword evidence="13 25" id="KW-0067">ATP-binding</keyword>
<dbReference type="PROSITE" id="PS00154">
    <property type="entry name" value="ATPASE_E1_E2"/>
    <property type="match status" value="1"/>
</dbReference>
<feature type="transmembrane region" description="Helical" evidence="25">
    <location>
        <begin position="265"/>
        <end position="285"/>
    </location>
</feature>
<feature type="transmembrane region" description="Helical" evidence="25">
    <location>
        <begin position="297"/>
        <end position="317"/>
    </location>
</feature>
<dbReference type="SFLD" id="SFLDG00002">
    <property type="entry name" value="C1.7:_P-type_atpase_like"/>
    <property type="match status" value="1"/>
</dbReference>
<dbReference type="CDD" id="cd02094">
    <property type="entry name" value="P-type_ATPase_Cu-like"/>
    <property type="match status" value="1"/>
</dbReference>
<dbReference type="SFLD" id="SFLDS00003">
    <property type="entry name" value="Haloacid_Dehalogenase"/>
    <property type="match status" value="1"/>
</dbReference>
<dbReference type="InterPro" id="IPR059000">
    <property type="entry name" value="ATPase_P-type_domA"/>
</dbReference>